<feature type="transmembrane region" description="Helical" evidence="7">
    <location>
        <begin position="135"/>
        <end position="158"/>
    </location>
</feature>
<name>A0A9Q4KV83_9EURY</name>
<evidence type="ECO:0000256" key="1">
    <source>
        <dbReference type="ARBA" id="ARBA00004651"/>
    </source>
</evidence>
<comment type="subcellular location">
    <subcellularLocation>
        <location evidence="1">Cell membrane</location>
        <topology evidence="1">Multi-pass membrane protein</topology>
    </subcellularLocation>
</comment>
<feature type="transmembrane region" description="Helical" evidence="7">
    <location>
        <begin position="20"/>
        <end position="40"/>
    </location>
</feature>
<dbReference type="NCBIfam" id="TIGR00797">
    <property type="entry name" value="matE"/>
    <property type="match status" value="1"/>
</dbReference>
<evidence type="ECO:0000256" key="2">
    <source>
        <dbReference type="ARBA" id="ARBA00022448"/>
    </source>
</evidence>
<proteinExistence type="predicted"/>
<comment type="caution">
    <text evidence="8">The sequence shown here is derived from an EMBL/GenBank/DDBJ whole genome shotgun (WGS) entry which is preliminary data.</text>
</comment>
<feature type="transmembrane region" description="Helical" evidence="7">
    <location>
        <begin position="392"/>
        <end position="417"/>
    </location>
</feature>
<feature type="transmembrane region" description="Helical" evidence="7">
    <location>
        <begin position="284"/>
        <end position="309"/>
    </location>
</feature>
<dbReference type="PIRSF" id="PIRSF006603">
    <property type="entry name" value="DinF"/>
    <property type="match status" value="1"/>
</dbReference>
<feature type="transmembrane region" description="Helical" evidence="7">
    <location>
        <begin position="357"/>
        <end position="380"/>
    </location>
</feature>
<evidence type="ECO:0000256" key="6">
    <source>
        <dbReference type="ARBA" id="ARBA00023136"/>
    </source>
</evidence>
<dbReference type="AlphaFoldDB" id="A0A9Q4KV83"/>
<dbReference type="GO" id="GO:0005886">
    <property type="term" value="C:plasma membrane"/>
    <property type="evidence" value="ECO:0007669"/>
    <property type="project" value="UniProtKB-SubCell"/>
</dbReference>
<evidence type="ECO:0000256" key="4">
    <source>
        <dbReference type="ARBA" id="ARBA00022692"/>
    </source>
</evidence>
<dbReference type="CDD" id="cd13147">
    <property type="entry name" value="MATE_MJ0709_like"/>
    <property type="match status" value="1"/>
</dbReference>
<protein>
    <submittedName>
        <fullName evidence="8">MATE family efflux transporter</fullName>
    </submittedName>
</protein>
<feature type="transmembrane region" description="Helical" evidence="7">
    <location>
        <begin position="321"/>
        <end position="345"/>
    </location>
</feature>
<evidence type="ECO:0000256" key="3">
    <source>
        <dbReference type="ARBA" id="ARBA00022475"/>
    </source>
</evidence>
<keyword evidence="5 7" id="KW-1133">Transmembrane helix</keyword>
<feature type="transmembrane region" description="Helical" evidence="7">
    <location>
        <begin position="260"/>
        <end position="278"/>
    </location>
</feature>
<feature type="transmembrane region" description="Helical" evidence="7">
    <location>
        <begin position="170"/>
        <end position="191"/>
    </location>
</feature>
<evidence type="ECO:0000256" key="7">
    <source>
        <dbReference type="SAM" id="Phobius"/>
    </source>
</evidence>
<accession>A0A9Q4KV83</accession>
<feature type="transmembrane region" description="Helical" evidence="7">
    <location>
        <begin position="423"/>
        <end position="443"/>
    </location>
</feature>
<keyword evidence="2" id="KW-0813">Transport</keyword>
<keyword evidence="3" id="KW-1003">Cell membrane</keyword>
<dbReference type="RefSeq" id="WP_274924669.1">
    <property type="nucleotide sequence ID" value="NZ_JAKELO010000002.1"/>
</dbReference>
<dbReference type="Proteomes" id="UP001143747">
    <property type="component" value="Unassembled WGS sequence"/>
</dbReference>
<dbReference type="InterPro" id="IPR002528">
    <property type="entry name" value="MATE_fam"/>
</dbReference>
<feature type="transmembrane region" description="Helical" evidence="7">
    <location>
        <begin position="102"/>
        <end position="123"/>
    </location>
</feature>
<evidence type="ECO:0000313" key="9">
    <source>
        <dbReference type="Proteomes" id="UP001143747"/>
    </source>
</evidence>
<dbReference type="GO" id="GO:0042910">
    <property type="term" value="F:xenobiotic transmembrane transporter activity"/>
    <property type="evidence" value="ECO:0007669"/>
    <property type="project" value="InterPro"/>
</dbReference>
<dbReference type="GO" id="GO:0015297">
    <property type="term" value="F:antiporter activity"/>
    <property type="evidence" value="ECO:0007669"/>
    <property type="project" value="InterPro"/>
</dbReference>
<dbReference type="InterPro" id="IPR048279">
    <property type="entry name" value="MdtK-like"/>
</dbReference>
<organism evidence="8 9">
    <name type="scientific">Methanogenium marinum</name>
    <dbReference type="NCBI Taxonomy" id="348610"/>
    <lineage>
        <taxon>Archaea</taxon>
        <taxon>Methanobacteriati</taxon>
        <taxon>Methanobacteriota</taxon>
        <taxon>Stenosarchaea group</taxon>
        <taxon>Methanomicrobia</taxon>
        <taxon>Methanomicrobiales</taxon>
        <taxon>Methanomicrobiaceae</taxon>
        <taxon>Methanogenium</taxon>
    </lineage>
</organism>
<dbReference type="PANTHER" id="PTHR43549">
    <property type="entry name" value="MULTIDRUG RESISTANCE PROTEIN YPNP-RELATED"/>
    <property type="match status" value="1"/>
</dbReference>
<dbReference type="PANTHER" id="PTHR43549:SF2">
    <property type="entry name" value="MULTIDRUG RESISTANCE PROTEIN NORM-RELATED"/>
    <property type="match status" value="1"/>
</dbReference>
<evidence type="ECO:0000313" key="8">
    <source>
        <dbReference type="EMBL" id="MDE4908031.1"/>
    </source>
</evidence>
<keyword evidence="4 7" id="KW-0812">Transmembrane</keyword>
<evidence type="ECO:0000256" key="5">
    <source>
        <dbReference type="ARBA" id="ARBA00022989"/>
    </source>
</evidence>
<dbReference type="InterPro" id="IPR052031">
    <property type="entry name" value="Membrane_Transporter-Flippase"/>
</dbReference>
<dbReference type="EMBL" id="JAKELO010000002">
    <property type="protein sequence ID" value="MDE4908031.1"/>
    <property type="molecule type" value="Genomic_DNA"/>
</dbReference>
<feature type="transmembrane region" description="Helical" evidence="7">
    <location>
        <begin position="197"/>
        <end position="218"/>
    </location>
</feature>
<reference evidence="8" key="1">
    <citation type="submission" date="2022-01" db="EMBL/GenBank/DDBJ databases">
        <title>Draft genome of Methanogenium marinum DSM 15558.</title>
        <authorList>
            <person name="Chen S.-C."/>
            <person name="You Y.-T."/>
        </authorList>
    </citation>
    <scope>NUCLEOTIDE SEQUENCE</scope>
    <source>
        <strain evidence="8">DSM 15558</strain>
    </source>
</reference>
<sequence length="461" mass="49271">MKGQMKAGVETLLGDPKPAIRSLAWPVMVGMLLQTIYNLTDAFWVAGIGADALAAVGFFFPFFFAVFGFANGMGVGVGAAVSRHIGMRDHEGANNVATHTAVLVLLFSIIITIAGLSVTGSFGKILGDTPVTAMAAGYAQIIFLGTFFILFLAIGSALLRGEGDAKRTMYVMLVSSLVNIILDPVFIYGLGLGVEGAAWATVVAFITACIPMFWWIFVKRDTHVQLDFAGFSFSRPITWEILKVGIPASFQHVSMAMTTFALNLIILIVATTDGVAIFSTGWRVVSIGITPLIAISTAVVSVCGAAYGAGLIRKAEEGHLYAIRLGVIISLFVTVSVYLCAPYIAQVFTYSEGAAHLYPGLVSFLQTVCLFFPAVSFGIFSASLLQGFGRGFDSLVITVIRTIVMTVISCYLLAVTFGWGIMGIWWGLVIGNSVGAGIGYVWARFYTKKLIRETGLLEESV</sequence>
<dbReference type="Pfam" id="PF01554">
    <property type="entry name" value="MatE"/>
    <property type="match status" value="2"/>
</dbReference>
<gene>
    <name evidence="8" type="ORF">L0665_05335</name>
</gene>
<feature type="transmembrane region" description="Helical" evidence="7">
    <location>
        <begin position="52"/>
        <end position="81"/>
    </location>
</feature>
<keyword evidence="6 7" id="KW-0472">Membrane</keyword>
<keyword evidence="9" id="KW-1185">Reference proteome</keyword>